<evidence type="ECO:0000313" key="2">
    <source>
        <dbReference type="EMBL" id="JAP57554.1"/>
    </source>
</evidence>
<protein>
    <submittedName>
        <fullName evidence="2">Uncharacterized protein</fullName>
    </submittedName>
</protein>
<gene>
    <name evidence="2" type="ORF">TR123720</name>
</gene>
<proteinExistence type="predicted"/>
<feature type="transmembrane region" description="Helical" evidence="1">
    <location>
        <begin position="34"/>
        <end position="56"/>
    </location>
</feature>
<sequence length="118" mass="12758">MHVQTFQLSFCSACCKFLLSHACANTSLSMMKLILVLLLLSLPFMPPLSLPVYPALSVVAYTSNYLSMCVYMCAHVTANDVRHICIAACALIDCHGTANTGTHTCLSSSVLFGNNHID</sequence>
<keyword evidence="1" id="KW-1133">Transmembrane helix</keyword>
<evidence type="ECO:0000256" key="1">
    <source>
        <dbReference type="SAM" id="Phobius"/>
    </source>
</evidence>
<keyword evidence="1" id="KW-0812">Transmembrane</keyword>
<organism evidence="2">
    <name type="scientific">Schistocephalus solidus</name>
    <name type="common">Tapeworm</name>
    <dbReference type="NCBI Taxonomy" id="70667"/>
    <lineage>
        <taxon>Eukaryota</taxon>
        <taxon>Metazoa</taxon>
        <taxon>Spiralia</taxon>
        <taxon>Lophotrochozoa</taxon>
        <taxon>Platyhelminthes</taxon>
        <taxon>Cestoda</taxon>
        <taxon>Eucestoda</taxon>
        <taxon>Diphyllobothriidea</taxon>
        <taxon>Diphyllobothriidae</taxon>
        <taxon>Schistocephalus</taxon>
    </lineage>
</organism>
<dbReference type="EMBL" id="GEEE01005671">
    <property type="protein sequence ID" value="JAP57554.1"/>
    <property type="molecule type" value="Transcribed_RNA"/>
</dbReference>
<accession>A0A0X3Q0T4</accession>
<name>A0A0X3Q0T4_SCHSO</name>
<keyword evidence="1" id="KW-0472">Membrane</keyword>
<dbReference type="EMBL" id="GEEE01021004">
    <property type="protein sequence ID" value="JAP42221.1"/>
    <property type="molecule type" value="Transcribed_RNA"/>
</dbReference>
<dbReference type="AlphaFoldDB" id="A0A0X3Q0T4"/>
<reference evidence="2" key="1">
    <citation type="submission" date="2016-01" db="EMBL/GenBank/DDBJ databases">
        <title>Reference transcriptome for the parasite Schistocephalus solidus: insights into the molecular evolution of parasitism.</title>
        <authorList>
            <person name="Hebert F.O."/>
            <person name="Grambauer S."/>
            <person name="Barber I."/>
            <person name="Landry C.R."/>
            <person name="Aubin-Horth N."/>
        </authorList>
    </citation>
    <scope>NUCLEOTIDE SEQUENCE</scope>
</reference>
<dbReference type="EMBL" id="GEEE01020814">
    <property type="protein sequence ID" value="JAP42411.1"/>
    <property type="molecule type" value="Transcribed_RNA"/>
</dbReference>